<dbReference type="HOGENOM" id="CLU_026425_1_1_12"/>
<dbReference type="AlphaFoldDB" id="I4B5Q8"/>
<dbReference type="EMBL" id="CP002959">
    <property type="protein sequence ID" value="AFM12615.1"/>
    <property type="molecule type" value="Genomic_DNA"/>
</dbReference>
<dbReference type="PANTHER" id="PTHR30624">
    <property type="entry name" value="UNCHARACTERIZED PROTEIN TLDD AND PMBA"/>
    <property type="match status" value="1"/>
</dbReference>
<dbReference type="PANTHER" id="PTHR30624:SF0">
    <property type="entry name" value="METALLOPROTEASE SLR0863"/>
    <property type="match status" value="1"/>
</dbReference>
<dbReference type="GO" id="GO:0008237">
    <property type="term" value="F:metallopeptidase activity"/>
    <property type="evidence" value="ECO:0007669"/>
    <property type="project" value="InterPro"/>
</dbReference>
<dbReference type="RefSeq" id="WP_014803122.1">
    <property type="nucleotide sequence ID" value="NC_018020.1"/>
</dbReference>
<dbReference type="Gene3D" id="3.30.2290.10">
    <property type="entry name" value="PmbA/TldD superfamily"/>
    <property type="match status" value="1"/>
</dbReference>
<proteinExistence type="inferred from homology"/>
<evidence type="ECO:0000256" key="1">
    <source>
        <dbReference type="ARBA" id="ARBA00005836"/>
    </source>
</evidence>
<dbReference type="KEGG" id="tpx:Turpa_1968"/>
<evidence type="ECO:0000259" key="2">
    <source>
        <dbReference type="Pfam" id="PF19289"/>
    </source>
</evidence>
<evidence type="ECO:0000313" key="4">
    <source>
        <dbReference type="Proteomes" id="UP000006048"/>
    </source>
</evidence>
<gene>
    <name evidence="3" type="ordered locus">Turpa_1968</name>
</gene>
<dbReference type="GO" id="GO:0005829">
    <property type="term" value="C:cytosol"/>
    <property type="evidence" value="ECO:0007669"/>
    <property type="project" value="TreeGrafter"/>
</dbReference>
<feature type="domain" description="Metalloprotease TldD/E C-terminal" evidence="2">
    <location>
        <begin position="227"/>
        <end position="454"/>
    </location>
</feature>
<organism evidence="3 4">
    <name type="scientific">Turneriella parva (strain ATCC BAA-1111 / DSM 21527 / NCTC 11395 / H)</name>
    <name type="common">Leptospira parva</name>
    <dbReference type="NCBI Taxonomy" id="869212"/>
    <lineage>
        <taxon>Bacteria</taxon>
        <taxon>Pseudomonadati</taxon>
        <taxon>Spirochaetota</taxon>
        <taxon>Spirochaetia</taxon>
        <taxon>Leptospirales</taxon>
        <taxon>Leptospiraceae</taxon>
        <taxon>Turneriella</taxon>
    </lineage>
</organism>
<keyword evidence="4" id="KW-1185">Reference proteome</keyword>
<accession>I4B5Q8</accession>
<reference evidence="3 4" key="1">
    <citation type="submission" date="2012-06" db="EMBL/GenBank/DDBJ databases">
        <title>The complete chromosome of genome of Turneriella parva DSM 21527.</title>
        <authorList>
            <consortium name="US DOE Joint Genome Institute (JGI-PGF)"/>
            <person name="Lucas S."/>
            <person name="Han J."/>
            <person name="Lapidus A."/>
            <person name="Bruce D."/>
            <person name="Goodwin L."/>
            <person name="Pitluck S."/>
            <person name="Peters L."/>
            <person name="Kyrpides N."/>
            <person name="Mavromatis K."/>
            <person name="Ivanova N."/>
            <person name="Mikhailova N."/>
            <person name="Chertkov O."/>
            <person name="Detter J.C."/>
            <person name="Tapia R."/>
            <person name="Han C."/>
            <person name="Land M."/>
            <person name="Hauser L."/>
            <person name="Markowitz V."/>
            <person name="Cheng J.-F."/>
            <person name="Hugenholtz P."/>
            <person name="Woyke T."/>
            <person name="Wu D."/>
            <person name="Gronow S."/>
            <person name="Wellnitz S."/>
            <person name="Brambilla E."/>
            <person name="Klenk H.-P."/>
            <person name="Eisen J.A."/>
        </authorList>
    </citation>
    <scope>NUCLEOTIDE SEQUENCE [LARGE SCALE GENOMIC DNA]</scope>
    <source>
        <strain evidence="4">ATCC BAA-1111 / DSM 21527 / NCTC 11395 / H</strain>
    </source>
</reference>
<dbReference type="GO" id="GO:0006508">
    <property type="term" value="P:proteolysis"/>
    <property type="evidence" value="ECO:0007669"/>
    <property type="project" value="InterPro"/>
</dbReference>
<dbReference type="InterPro" id="IPR051463">
    <property type="entry name" value="Peptidase_U62_metallo"/>
</dbReference>
<dbReference type="InterPro" id="IPR045569">
    <property type="entry name" value="Metalloprtase-TldD/E_C"/>
</dbReference>
<dbReference type="SUPFAM" id="SSF111283">
    <property type="entry name" value="Putative modulator of DNA gyrase, PmbA/TldD"/>
    <property type="match status" value="1"/>
</dbReference>
<protein>
    <submittedName>
        <fullName evidence="3">Peptidase U62 modulator of DNA gyrase</fullName>
    </submittedName>
</protein>
<dbReference type="InterPro" id="IPR036059">
    <property type="entry name" value="TldD/PmbA_sf"/>
</dbReference>
<dbReference type="Pfam" id="PF19289">
    <property type="entry name" value="PmbA_TldD_3rd"/>
    <property type="match status" value="1"/>
</dbReference>
<evidence type="ECO:0000313" key="3">
    <source>
        <dbReference type="EMBL" id="AFM12615.1"/>
    </source>
</evidence>
<name>I4B5Q8_TURPD</name>
<dbReference type="PATRIC" id="fig|869212.3.peg.1972"/>
<dbReference type="STRING" id="869212.Turpa_1968"/>
<dbReference type="Proteomes" id="UP000006048">
    <property type="component" value="Chromosome"/>
</dbReference>
<dbReference type="OrthoDB" id="9803213at2"/>
<sequence length="460" mass="50466">MNADVTRAKIESALAPLHERYAFARALFIETSGLSVSSNLNQTFVEPLSAQRGIVVSILHNGLIYEASSVVHSVSDISKTIEGLERTVRASKLKGTLALHAEAPATLSAGGPSPDELSEADKAKFAARIAREIKARKPLVAMASARYKQTNTREIYVSREKSLEQYLPRFEAIYSAVLKDDTTNSTAQIYDGFSRRGSWNLMGENLELIDGMLHDGEKILGAPRLEPGQYECIFSPSLSGMLAHEAFGHGTEADTMQKGRARGTEYLGKAVAAPGVRLYDSPLLETAAASYYFDHEGMPASETRIVEGGVLNQPMTDHASASRLGYPRSPNGRRESFDHKIYSRMTNTYFMPGEDSLDAMIASVADGYFVDRATNGMEDPKSWGIQLEALVARRIRHGKLTDEYFSPVIVTGYVPEILQSISMISRDLHINGLGMCGKGYKEWVKVTDGGPYLKLRARLA</sequence>
<comment type="similarity">
    <text evidence="1">Belongs to the peptidase U62 family.</text>
</comment>
<dbReference type="InterPro" id="IPR035068">
    <property type="entry name" value="TldD/PmbA_N"/>
</dbReference>